<feature type="compositionally biased region" description="Low complexity" evidence="1">
    <location>
        <begin position="199"/>
        <end position="212"/>
    </location>
</feature>
<name>A0A316UWJ3_9BASI</name>
<accession>A0A316UWJ3</accession>
<evidence type="ECO:0008006" key="4">
    <source>
        <dbReference type="Google" id="ProtNLM"/>
    </source>
</evidence>
<protein>
    <recommendedName>
        <fullName evidence="4">SNF5-domain-containing protein</fullName>
    </recommendedName>
</protein>
<proteinExistence type="predicted"/>
<sequence>MDRPRRSQRVLTGIDTPADSSRGGSQMPQDGRGGAGASSSAHASQPAKKERRLKPYHVVPPNAQQLPPNYGSSWPLARSPAPAPPGAPLGPGQALHTTFASRMKLGVSTLMQPLPPQGDFSDPVYGRGGHSELAALPGVTRSGRSTRTTRYYEEEEDDDDDEESDDEMNLMRKGASQRASARGTPQGHQQSPRPPPPQQVVEPPELPGQRLGQPPPGNKVIVRRARKTPHVYYSEADAARAAEHREALIPIKIELETDTHRIKDHFVWNLHERLVGVSDFIRVFLQDLDLPMEPYAHQLESSIHQQIEEWTALAGIDLSPAKGGVWANSESEEKARRAQVAGAVKGAEKGKEARSWKWGIEEEFKKRMRETKGGAKRRKIEGQTKGGEEYIEGQDGEWEDDMRVILSYDVQILHHSLRDRLEWDLASPLTPEAFATQLSKDLCLSGEALPLISAAVREALLNHKRAVGELGLIGMGEMWGKAQQEEDQARRDLEEEKRKRKRRREEAKREPTTVLSEGAGGLLQPPSATSGLLTPGGMTSGTGTPIPQSNPSRASTPPIEYASDNEDAEGDEDDPDSSTNTAAAEAAAHALLPASERLAQALATKADLVARGPRQLVGAYRDWFESKEFGPLLEYLGDVEIERRETEALRALRRNRREIGRDGAAPERYRAR</sequence>
<dbReference type="EMBL" id="KZ819663">
    <property type="protein sequence ID" value="PWN29666.1"/>
    <property type="molecule type" value="Genomic_DNA"/>
</dbReference>
<dbReference type="AlphaFoldDB" id="A0A316UWJ3"/>
<dbReference type="Proteomes" id="UP000245884">
    <property type="component" value="Unassembled WGS sequence"/>
</dbReference>
<dbReference type="GeneID" id="37027323"/>
<feature type="compositionally biased region" description="Low complexity" evidence="1">
    <location>
        <begin position="140"/>
        <end position="149"/>
    </location>
</feature>
<evidence type="ECO:0000313" key="2">
    <source>
        <dbReference type="EMBL" id="PWN29666.1"/>
    </source>
</evidence>
<dbReference type="STRING" id="1569628.A0A316UWJ3"/>
<dbReference type="GO" id="GO:0006338">
    <property type="term" value="P:chromatin remodeling"/>
    <property type="evidence" value="ECO:0007669"/>
    <property type="project" value="InterPro"/>
</dbReference>
<feature type="compositionally biased region" description="Acidic residues" evidence="1">
    <location>
        <begin position="563"/>
        <end position="576"/>
    </location>
</feature>
<dbReference type="GO" id="GO:0000228">
    <property type="term" value="C:nuclear chromosome"/>
    <property type="evidence" value="ECO:0007669"/>
    <property type="project" value="InterPro"/>
</dbReference>
<feature type="compositionally biased region" description="Acidic residues" evidence="1">
    <location>
        <begin position="153"/>
        <end position="168"/>
    </location>
</feature>
<dbReference type="InterPro" id="IPR006939">
    <property type="entry name" value="SNF5"/>
</dbReference>
<feature type="compositionally biased region" description="Polar residues" evidence="1">
    <location>
        <begin position="62"/>
        <end position="72"/>
    </location>
</feature>
<dbReference type="RefSeq" id="XP_025364278.1">
    <property type="nucleotide sequence ID" value="XM_025505500.1"/>
</dbReference>
<feature type="compositionally biased region" description="Low complexity" evidence="1">
    <location>
        <begin position="529"/>
        <end position="545"/>
    </location>
</feature>
<evidence type="ECO:0000313" key="3">
    <source>
        <dbReference type="Proteomes" id="UP000245884"/>
    </source>
</evidence>
<dbReference type="OrthoDB" id="9834376at2759"/>
<evidence type="ECO:0000256" key="1">
    <source>
        <dbReference type="SAM" id="MobiDB-lite"/>
    </source>
</evidence>
<organism evidence="2 3">
    <name type="scientific">Jaminaea rosea</name>
    <dbReference type="NCBI Taxonomy" id="1569628"/>
    <lineage>
        <taxon>Eukaryota</taxon>
        <taxon>Fungi</taxon>
        <taxon>Dikarya</taxon>
        <taxon>Basidiomycota</taxon>
        <taxon>Ustilaginomycotina</taxon>
        <taxon>Exobasidiomycetes</taxon>
        <taxon>Microstromatales</taxon>
        <taxon>Microstromatales incertae sedis</taxon>
        <taxon>Jaminaea</taxon>
    </lineage>
</organism>
<gene>
    <name evidence="2" type="ORF">BDZ90DRAFT_230528</name>
</gene>
<feature type="region of interest" description="Disordered" evidence="1">
    <location>
        <begin position="1"/>
        <end position="94"/>
    </location>
</feature>
<feature type="compositionally biased region" description="Polar residues" evidence="1">
    <location>
        <begin position="18"/>
        <end position="28"/>
    </location>
</feature>
<feature type="region of interest" description="Disordered" evidence="1">
    <location>
        <begin position="110"/>
        <end position="220"/>
    </location>
</feature>
<reference evidence="2 3" key="1">
    <citation type="journal article" date="2018" name="Mol. Biol. Evol.">
        <title>Broad Genomic Sampling Reveals a Smut Pathogenic Ancestry of the Fungal Clade Ustilaginomycotina.</title>
        <authorList>
            <person name="Kijpornyongpan T."/>
            <person name="Mondo S.J."/>
            <person name="Barry K."/>
            <person name="Sandor L."/>
            <person name="Lee J."/>
            <person name="Lipzen A."/>
            <person name="Pangilinan J."/>
            <person name="LaButti K."/>
            <person name="Hainaut M."/>
            <person name="Henrissat B."/>
            <person name="Grigoriev I.V."/>
            <person name="Spatafora J.W."/>
            <person name="Aime M.C."/>
        </authorList>
    </citation>
    <scope>NUCLEOTIDE SEQUENCE [LARGE SCALE GENOMIC DNA]</scope>
    <source>
        <strain evidence="2 3">MCA 5214</strain>
    </source>
</reference>
<feature type="compositionally biased region" description="Polar residues" evidence="1">
    <location>
        <begin position="546"/>
        <end position="555"/>
    </location>
</feature>
<dbReference type="Pfam" id="PF04855">
    <property type="entry name" value="SNF5"/>
    <property type="match status" value="1"/>
</dbReference>
<feature type="region of interest" description="Disordered" evidence="1">
    <location>
        <begin position="483"/>
        <end position="588"/>
    </location>
</feature>
<feature type="compositionally biased region" description="Basic and acidic residues" evidence="1">
    <location>
        <begin position="483"/>
        <end position="497"/>
    </location>
</feature>
<keyword evidence="3" id="KW-1185">Reference proteome</keyword>